<reference evidence="2 3" key="1">
    <citation type="submission" date="2017-02" db="EMBL/GenBank/DDBJ databases">
        <title>Whole genome sequencing of Helicobacter bilis strain AAQJH.</title>
        <authorList>
            <person name="Conlan S."/>
            <person name="Thomas P.J."/>
            <person name="Mullikin J."/>
            <person name="Palmore T.N."/>
            <person name="Frank K.M."/>
            <person name="Segre J.A."/>
        </authorList>
    </citation>
    <scope>NUCLEOTIDE SEQUENCE [LARGE SCALE GENOMIC DNA]</scope>
    <source>
        <strain evidence="2 3">AAQJH</strain>
    </source>
</reference>
<feature type="signal peptide" evidence="1">
    <location>
        <begin position="1"/>
        <end position="23"/>
    </location>
</feature>
<organism evidence="2 3">
    <name type="scientific">Helicobacter bilis</name>
    <dbReference type="NCBI Taxonomy" id="37372"/>
    <lineage>
        <taxon>Bacteria</taxon>
        <taxon>Pseudomonadati</taxon>
        <taxon>Campylobacterota</taxon>
        <taxon>Epsilonproteobacteria</taxon>
        <taxon>Campylobacterales</taxon>
        <taxon>Helicobacteraceae</taxon>
        <taxon>Helicobacter</taxon>
    </lineage>
</organism>
<evidence type="ECO:0000313" key="2">
    <source>
        <dbReference type="EMBL" id="AQQ60256.1"/>
    </source>
</evidence>
<dbReference type="KEGG" id="hbl:XJ32_09335"/>
<evidence type="ECO:0000313" key="3">
    <source>
        <dbReference type="Proteomes" id="UP000188298"/>
    </source>
</evidence>
<dbReference type="RefSeq" id="WP_077389290.1">
    <property type="nucleotide sequence ID" value="NZ_CP019645.1"/>
</dbReference>
<name>A0A1Q2LII6_9HELI</name>
<dbReference type="EMBL" id="CP019645">
    <property type="protein sequence ID" value="AQQ60256.1"/>
    <property type="molecule type" value="Genomic_DNA"/>
</dbReference>
<protein>
    <recommendedName>
        <fullName evidence="4">Lipoprotein</fullName>
    </recommendedName>
</protein>
<accession>A0A1Q2LII6</accession>
<proteinExistence type="predicted"/>
<feature type="chain" id="PRO_5013066336" description="Lipoprotein" evidence="1">
    <location>
        <begin position="24"/>
        <end position="188"/>
    </location>
</feature>
<evidence type="ECO:0000256" key="1">
    <source>
        <dbReference type="SAM" id="SignalP"/>
    </source>
</evidence>
<dbReference type="Proteomes" id="UP000188298">
    <property type="component" value="Chromosome"/>
</dbReference>
<dbReference type="PROSITE" id="PS51257">
    <property type="entry name" value="PROKAR_LIPOPROTEIN"/>
    <property type="match status" value="1"/>
</dbReference>
<dbReference type="AlphaFoldDB" id="A0A1Q2LII6"/>
<gene>
    <name evidence="2" type="ORF">XJ32_09335</name>
</gene>
<evidence type="ECO:0008006" key="4">
    <source>
        <dbReference type="Google" id="ProtNLM"/>
    </source>
</evidence>
<keyword evidence="1" id="KW-0732">Signal</keyword>
<sequence length="188" mass="21550">MSFKNFGKLLICGALASVFIACGGGNDYKEFVADMDIEKRALERVKEMYPNSKIYDPVSFVGVAKQFGYILKPNHNYRKSIIGNKADYKDSKMIEMFGVDEAFVTFVVEKEKGKFYGVQIWCPIKDDKPCASADKINLQNKFGGYENTNIEYELDLYTDDERKANDEKIKKDKEMQEQAEKIKKQLGL</sequence>